<evidence type="ECO:0000313" key="4">
    <source>
        <dbReference type="Proteomes" id="UP000540014"/>
    </source>
</evidence>
<gene>
    <name evidence="3" type="ORF">HF861_04115</name>
    <name evidence="2" type="ORF">PND82_07805</name>
</gene>
<dbReference type="AlphaFoldDB" id="A0A7X9NGY0"/>
<evidence type="ECO:0000313" key="2">
    <source>
        <dbReference type="EMBL" id="MDB7982717.1"/>
    </source>
</evidence>
<dbReference type="EMBL" id="JABAFR010000007">
    <property type="protein sequence ID" value="NME44067.1"/>
    <property type="molecule type" value="Genomic_DNA"/>
</dbReference>
<comment type="caution">
    <text evidence="3">The sequence shown here is derived from an EMBL/GenBank/DDBJ whole genome shotgun (WGS) entry which is preliminary data.</text>
</comment>
<feature type="domain" description="ISXO2-like transposase" evidence="1">
    <location>
        <begin position="41"/>
        <end position="184"/>
    </location>
</feature>
<dbReference type="EMBL" id="JAQLXO010000013">
    <property type="protein sequence ID" value="MDB7982717.1"/>
    <property type="molecule type" value="Genomic_DNA"/>
</dbReference>
<dbReference type="RefSeq" id="WP_168965004.1">
    <property type="nucleotide sequence ID" value="NZ_JABAFR010000007.1"/>
</dbReference>
<dbReference type="InterPro" id="IPR024445">
    <property type="entry name" value="Tnp_ISXO2-like"/>
</dbReference>
<reference evidence="3 4" key="1">
    <citation type="submission" date="2020-04" db="EMBL/GenBank/DDBJ databases">
        <authorList>
            <person name="Hitch T.C.A."/>
            <person name="Wylensek D."/>
            <person name="Clavel T."/>
        </authorList>
    </citation>
    <scope>NUCLEOTIDE SEQUENCE [LARGE SCALE GENOMIC DNA]</scope>
    <source>
        <strain evidence="3 4">BSM-383-APC-22F</strain>
    </source>
</reference>
<protein>
    <submittedName>
        <fullName evidence="2">Transposase</fullName>
    </submittedName>
</protein>
<organism evidence="3 4">
    <name type="scientific">Faecalicoccus pleomorphus</name>
    <dbReference type="NCBI Taxonomy" id="1323"/>
    <lineage>
        <taxon>Bacteria</taxon>
        <taxon>Bacillati</taxon>
        <taxon>Bacillota</taxon>
        <taxon>Erysipelotrichia</taxon>
        <taxon>Erysipelotrichales</taxon>
        <taxon>Erysipelotrichaceae</taxon>
        <taxon>Faecalicoccus</taxon>
    </lineage>
</organism>
<evidence type="ECO:0000259" key="1">
    <source>
        <dbReference type="Pfam" id="PF12762"/>
    </source>
</evidence>
<dbReference type="Pfam" id="PF12762">
    <property type="entry name" value="DDE_Tnp_IS1595"/>
    <property type="match status" value="1"/>
</dbReference>
<accession>A0A7X9NGY0</accession>
<reference evidence="2" key="2">
    <citation type="submission" date="2023-01" db="EMBL/GenBank/DDBJ databases">
        <title>Human gut microbiome strain richness.</title>
        <authorList>
            <person name="Chen-Liaw A."/>
        </authorList>
    </citation>
    <scope>NUCLEOTIDE SEQUENCE</scope>
    <source>
        <strain evidence="2">D8_m1001271B151109d0_201107</strain>
    </source>
</reference>
<evidence type="ECO:0000313" key="3">
    <source>
        <dbReference type="EMBL" id="NME44067.1"/>
    </source>
</evidence>
<dbReference type="Proteomes" id="UP001212981">
    <property type="component" value="Unassembled WGS sequence"/>
</dbReference>
<dbReference type="Proteomes" id="UP000540014">
    <property type="component" value="Unassembled WGS sequence"/>
</dbReference>
<proteinExistence type="predicted"/>
<sequence length="224" mass="26197">MFEFHSLHSTAYDNRNSETTVKYWLIKVFEVLKGIQDDIVLDGTVYLDETYFSKAKQNKIKKDGKEQRGISRNKKGVGVACNDKASIYIVTGTSKPSRTSTMRTYGKHIAEGSTIVHDEEKSHNILVEELGLKNEVYLSNEIKQLNDKENPSYPVNHLHMLLKKFMRAHGGYDRENLQDWMNLFWFIMNEPKDRYDKVLKFIKMAIMSPKRVKYRDALSKRHDK</sequence>
<name>A0A7X9NGY0_9FIRM</name>